<dbReference type="Proteomes" id="UP000177515">
    <property type="component" value="Chromosome 2"/>
</dbReference>
<keyword evidence="2 4" id="KW-0238">DNA-binding</keyword>
<sequence>MARPQEFDTAEALYKAMDVFWRKGYEATSLADLLDATGLSKSSLYATFGGKREFFLAAFDAYRQGRAAEMHRILGHGPARQAIERFFRTLFADVATPGPLRGCMSINQAVEMAPQDVSIRERVIGDLQYIQAALTQEVERGRADGSIAATRDPAELGRLLVLGFPGLQVMARAGFPPQELEHALALLLSHLD</sequence>
<dbReference type="PANTHER" id="PTHR47506:SF1">
    <property type="entry name" value="HTH-TYPE TRANSCRIPTIONAL REGULATOR YJDC"/>
    <property type="match status" value="1"/>
</dbReference>
<dbReference type="SUPFAM" id="SSF48498">
    <property type="entry name" value="Tetracyclin repressor-like, C-terminal domain"/>
    <property type="match status" value="1"/>
</dbReference>
<evidence type="ECO:0000259" key="5">
    <source>
        <dbReference type="PROSITE" id="PS50977"/>
    </source>
</evidence>
<dbReference type="InterPro" id="IPR001647">
    <property type="entry name" value="HTH_TetR"/>
</dbReference>
<accession>A0A1D9IDF3</accession>
<gene>
    <name evidence="6" type="ORF">BKK80_30540</name>
</gene>
<dbReference type="Gene3D" id="1.10.10.60">
    <property type="entry name" value="Homeodomain-like"/>
    <property type="match status" value="1"/>
</dbReference>
<evidence type="ECO:0000313" key="6">
    <source>
        <dbReference type="EMBL" id="AOZ10005.1"/>
    </source>
</evidence>
<evidence type="ECO:0000313" key="7">
    <source>
        <dbReference type="Proteomes" id="UP000177515"/>
    </source>
</evidence>
<dbReference type="EMBL" id="CP017755">
    <property type="protein sequence ID" value="AOZ10005.1"/>
    <property type="molecule type" value="Genomic_DNA"/>
</dbReference>
<evidence type="ECO:0000256" key="1">
    <source>
        <dbReference type="ARBA" id="ARBA00023015"/>
    </source>
</evidence>
<dbReference type="RefSeq" id="WP_071072540.1">
    <property type="nucleotide sequence ID" value="NZ_CP017755.1"/>
</dbReference>
<reference evidence="6 7" key="1">
    <citation type="submission" date="2016-10" db="EMBL/GenBank/DDBJ databases">
        <title>Complete genome sequences of three Cupriavidus strains isolated from various Malaysian environments.</title>
        <authorList>
            <person name="Abdullah A.A.-A."/>
            <person name="Shafie N.A.H."/>
            <person name="Lau N.S."/>
        </authorList>
    </citation>
    <scope>NUCLEOTIDE SEQUENCE [LARGE SCALE GENOMIC DNA]</scope>
    <source>
        <strain evidence="6 7">USMAA1020</strain>
    </source>
</reference>
<evidence type="ECO:0000256" key="3">
    <source>
        <dbReference type="ARBA" id="ARBA00023163"/>
    </source>
</evidence>
<dbReference type="Gene3D" id="1.10.357.10">
    <property type="entry name" value="Tetracycline Repressor, domain 2"/>
    <property type="match status" value="1"/>
</dbReference>
<name>A0A1D9IDF3_9BURK</name>
<proteinExistence type="predicted"/>
<dbReference type="PANTHER" id="PTHR47506">
    <property type="entry name" value="TRANSCRIPTIONAL REGULATORY PROTEIN"/>
    <property type="match status" value="1"/>
</dbReference>
<evidence type="ECO:0000256" key="2">
    <source>
        <dbReference type="ARBA" id="ARBA00023125"/>
    </source>
</evidence>
<dbReference type="InterPro" id="IPR009057">
    <property type="entry name" value="Homeodomain-like_sf"/>
</dbReference>
<dbReference type="Pfam" id="PF00440">
    <property type="entry name" value="TetR_N"/>
    <property type="match status" value="1"/>
</dbReference>
<keyword evidence="3" id="KW-0804">Transcription</keyword>
<dbReference type="SUPFAM" id="SSF46689">
    <property type="entry name" value="Homeodomain-like"/>
    <property type="match status" value="1"/>
</dbReference>
<protein>
    <submittedName>
        <fullName evidence="6">TetR family transcriptional regulator</fullName>
    </submittedName>
</protein>
<keyword evidence="1" id="KW-0805">Transcription regulation</keyword>
<feature type="domain" description="HTH tetR-type" evidence="5">
    <location>
        <begin position="6"/>
        <end position="66"/>
    </location>
</feature>
<organism evidence="6 7">
    <name type="scientific">Cupriavidus malaysiensis</name>
    <dbReference type="NCBI Taxonomy" id="367825"/>
    <lineage>
        <taxon>Bacteria</taxon>
        <taxon>Pseudomonadati</taxon>
        <taxon>Pseudomonadota</taxon>
        <taxon>Betaproteobacteria</taxon>
        <taxon>Burkholderiales</taxon>
        <taxon>Burkholderiaceae</taxon>
        <taxon>Cupriavidus</taxon>
    </lineage>
</organism>
<dbReference type="PROSITE" id="PS50977">
    <property type="entry name" value="HTH_TETR_2"/>
    <property type="match status" value="1"/>
</dbReference>
<dbReference type="Pfam" id="PF16925">
    <property type="entry name" value="TetR_C_13"/>
    <property type="match status" value="1"/>
</dbReference>
<dbReference type="InterPro" id="IPR036271">
    <property type="entry name" value="Tet_transcr_reg_TetR-rel_C_sf"/>
</dbReference>
<evidence type="ECO:0000256" key="4">
    <source>
        <dbReference type="PROSITE-ProRule" id="PRU00335"/>
    </source>
</evidence>
<feature type="DNA-binding region" description="H-T-H motif" evidence="4">
    <location>
        <begin position="29"/>
        <end position="48"/>
    </location>
</feature>
<dbReference type="InterPro" id="IPR011075">
    <property type="entry name" value="TetR_C"/>
</dbReference>
<keyword evidence="7" id="KW-1185">Reference proteome</keyword>